<evidence type="ECO:0000313" key="1">
    <source>
        <dbReference type="EMBL" id="RDY09799.1"/>
    </source>
</evidence>
<gene>
    <name evidence="1" type="ORF">CR513_05793</name>
</gene>
<protein>
    <submittedName>
        <fullName evidence="1">Uncharacterized protein</fullName>
    </submittedName>
</protein>
<dbReference type="PANTHER" id="PTHR35046:SF9">
    <property type="entry name" value="RNA-DIRECTED DNA POLYMERASE"/>
    <property type="match status" value="1"/>
</dbReference>
<evidence type="ECO:0000313" key="2">
    <source>
        <dbReference type="Proteomes" id="UP000257109"/>
    </source>
</evidence>
<sequence length="83" mass="9745">MDDIRRGSKSVEEYHKEMEMDLLRAYFRESEEATMARFLHGLNRDIQDMCYGTLGELVHQEVKVKMQLKRRSASRRSTTSSSS</sequence>
<organism evidence="1 2">
    <name type="scientific">Mucuna pruriens</name>
    <name type="common">Velvet bean</name>
    <name type="synonym">Dolichos pruriens</name>
    <dbReference type="NCBI Taxonomy" id="157652"/>
    <lineage>
        <taxon>Eukaryota</taxon>
        <taxon>Viridiplantae</taxon>
        <taxon>Streptophyta</taxon>
        <taxon>Embryophyta</taxon>
        <taxon>Tracheophyta</taxon>
        <taxon>Spermatophyta</taxon>
        <taxon>Magnoliopsida</taxon>
        <taxon>eudicotyledons</taxon>
        <taxon>Gunneridae</taxon>
        <taxon>Pentapetalae</taxon>
        <taxon>rosids</taxon>
        <taxon>fabids</taxon>
        <taxon>Fabales</taxon>
        <taxon>Fabaceae</taxon>
        <taxon>Papilionoideae</taxon>
        <taxon>50 kb inversion clade</taxon>
        <taxon>NPAAA clade</taxon>
        <taxon>indigoferoid/millettioid clade</taxon>
        <taxon>Phaseoleae</taxon>
        <taxon>Mucuna</taxon>
    </lineage>
</organism>
<comment type="caution">
    <text evidence="1">The sequence shown here is derived from an EMBL/GenBank/DDBJ whole genome shotgun (WGS) entry which is preliminary data.</text>
</comment>
<proteinExistence type="predicted"/>
<name>A0A371I458_MUCPR</name>
<dbReference type="EMBL" id="QJKJ01000969">
    <property type="protein sequence ID" value="RDY09799.1"/>
    <property type="molecule type" value="Genomic_DNA"/>
</dbReference>
<feature type="non-terminal residue" evidence="1">
    <location>
        <position position="1"/>
    </location>
</feature>
<dbReference type="PANTHER" id="PTHR35046">
    <property type="entry name" value="ZINC KNUCKLE (CCHC-TYPE) FAMILY PROTEIN"/>
    <property type="match status" value="1"/>
</dbReference>
<dbReference type="OrthoDB" id="1731207at2759"/>
<dbReference type="AlphaFoldDB" id="A0A371I458"/>
<accession>A0A371I458</accession>
<dbReference type="Proteomes" id="UP000257109">
    <property type="component" value="Unassembled WGS sequence"/>
</dbReference>
<keyword evidence="2" id="KW-1185">Reference proteome</keyword>
<reference evidence="1" key="1">
    <citation type="submission" date="2018-05" db="EMBL/GenBank/DDBJ databases">
        <title>Draft genome of Mucuna pruriens seed.</title>
        <authorList>
            <person name="Nnadi N.E."/>
            <person name="Vos R."/>
            <person name="Hasami M.H."/>
            <person name="Devisetty U.K."/>
            <person name="Aguiy J.C."/>
        </authorList>
    </citation>
    <scope>NUCLEOTIDE SEQUENCE [LARGE SCALE GENOMIC DNA]</scope>
    <source>
        <strain evidence="1">JCA_2017</strain>
    </source>
</reference>